<dbReference type="EMBL" id="BTRK01000006">
    <property type="protein sequence ID" value="GMR57647.1"/>
    <property type="molecule type" value="Genomic_DNA"/>
</dbReference>
<reference evidence="4" key="1">
    <citation type="submission" date="2022-10" db="EMBL/GenBank/DDBJ databases">
        <title>Genome assembly of Pristionchus species.</title>
        <authorList>
            <person name="Yoshida K."/>
            <person name="Sommer R.J."/>
        </authorList>
    </citation>
    <scope>NUCLEOTIDE SEQUENCE [LARGE SCALE GENOMIC DNA]</scope>
    <source>
        <strain evidence="4">RS5460</strain>
    </source>
</reference>
<evidence type="ECO:0000256" key="1">
    <source>
        <dbReference type="SAM" id="MobiDB-lite"/>
    </source>
</evidence>
<name>A0AAN5D7V3_9BILA</name>
<dbReference type="AlphaFoldDB" id="A0AAN5D7V3"/>
<feature type="compositionally biased region" description="Low complexity" evidence="1">
    <location>
        <begin position="131"/>
        <end position="159"/>
    </location>
</feature>
<accession>A0AAN5D7V3</accession>
<feature type="non-terminal residue" evidence="3">
    <location>
        <position position="1"/>
    </location>
</feature>
<evidence type="ECO:0000259" key="2">
    <source>
        <dbReference type="PROSITE" id="PS50888"/>
    </source>
</evidence>
<feature type="domain" description="BHLH" evidence="2">
    <location>
        <begin position="73"/>
        <end position="127"/>
    </location>
</feature>
<keyword evidence="4" id="KW-1185">Reference proteome</keyword>
<proteinExistence type="predicted"/>
<dbReference type="PROSITE" id="PS50888">
    <property type="entry name" value="BHLH"/>
    <property type="match status" value="2"/>
</dbReference>
<dbReference type="GO" id="GO:0046983">
    <property type="term" value="F:protein dimerization activity"/>
    <property type="evidence" value="ECO:0007669"/>
    <property type="project" value="InterPro"/>
</dbReference>
<dbReference type="Proteomes" id="UP001328107">
    <property type="component" value="Unassembled WGS sequence"/>
</dbReference>
<dbReference type="InterPro" id="IPR011598">
    <property type="entry name" value="bHLH_dom"/>
</dbReference>
<sequence length="222" mass="24001">VVKERERRAREAAGFNGLRHILEAVDPTAFWRMEKVDIVEGAIALIEQIGAGATEQTLPGREAIEEEHNLAQDEKLSRVEVGKRRRARESRGVKKLKELLMTYAKGANSKMDKLGVLLTAAAFLKEQAVHTSSPRTSSIGSGTSSSTSSPGSGTSASPPGFVPSPTATGPVLSPEQLAYMMQPAIFTAMSSPAIFQVPPFDSGNLFSRESTAKKVDMFRPWE</sequence>
<dbReference type="SMART" id="SM00353">
    <property type="entry name" value="HLH"/>
    <property type="match status" value="2"/>
</dbReference>
<feature type="region of interest" description="Disordered" evidence="1">
    <location>
        <begin position="129"/>
        <end position="169"/>
    </location>
</feature>
<dbReference type="InterPro" id="IPR036638">
    <property type="entry name" value="HLH_DNA-bd_sf"/>
</dbReference>
<gene>
    <name evidence="3" type="ORF">PMAYCL1PPCAC_27842</name>
</gene>
<evidence type="ECO:0000313" key="4">
    <source>
        <dbReference type="Proteomes" id="UP001328107"/>
    </source>
</evidence>
<organism evidence="3 4">
    <name type="scientific">Pristionchus mayeri</name>
    <dbReference type="NCBI Taxonomy" id="1317129"/>
    <lineage>
        <taxon>Eukaryota</taxon>
        <taxon>Metazoa</taxon>
        <taxon>Ecdysozoa</taxon>
        <taxon>Nematoda</taxon>
        <taxon>Chromadorea</taxon>
        <taxon>Rhabditida</taxon>
        <taxon>Rhabditina</taxon>
        <taxon>Diplogasteromorpha</taxon>
        <taxon>Diplogasteroidea</taxon>
        <taxon>Neodiplogasteridae</taxon>
        <taxon>Pristionchus</taxon>
    </lineage>
</organism>
<protein>
    <recommendedName>
        <fullName evidence="2">BHLH domain-containing protein</fullName>
    </recommendedName>
</protein>
<feature type="domain" description="BHLH" evidence="2">
    <location>
        <begin position="1"/>
        <end position="49"/>
    </location>
</feature>
<dbReference type="Gene3D" id="4.10.280.10">
    <property type="entry name" value="Helix-loop-helix DNA-binding domain"/>
    <property type="match status" value="1"/>
</dbReference>
<comment type="caution">
    <text evidence="3">The sequence shown here is derived from an EMBL/GenBank/DDBJ whole genome shotgun (WGS) entry which is preliminary data.</text>
</comment>
<evidence type="ECO:0000313" key="3">
    <source>
        <dbReference type="EMBL" id="GMR57647.1"/>
    </source>
</evidence>